<dbReference type="Proteomes" id="UP001161017">
    <property type="component" value="Unassembled WGS sequence"/>
</dbReference>
<accession>A0AA43QMS1</accession>
<evidence type="ECO:0000259" key="2">
    <source>
        <dbReference type="Pfam" id="PF14661"/>
    </source>
</evidence>
<feature type="region of interest" description="Disordered" evidence="1">
    <location>
        <begin position="321"/>
        <end position="405"/>
    </location>
</feature>
<feature type="domain" description="HAUS augmin-like complex subunit 6 N-terminal" evidence="2">
    <location>
        <begin position="20"/>
        <end position="216"/>
    </location>
</feature>
<evidence type="ECO:0000313" key="3">
    <source>
        <dbReference type="EMBL" id="MDI1488722.1"/>
    </source>
</evidence>
<protein>
    <recommendedName>
        <fullName evidence="2">HAUS augmin-like complex subunit 6 N-terminal domain-containing protein</fullName>
    </recommendedName>
</protein>
<organism evidence="3 4">
    <name type="scientific">Ramalina farinacea</name>
    <dbReference type="NCBI Taxonomy" id="258253"/>
    <lineage>
        <taxon>Eukaryota</taxon>
        <taxon>Fungi</taxon>
        <taxon>Dikarya</taxon>
        <taxon>Ascomycota</taxon>
        <taxon>Pezizomycotina</taxon>
        <taxon>Lecanoromycetes</taxon>
        <taxon>OSLEUM clade</taxon>
        <taxon>Lecanoromycetidae</taxon>
        <taxon>Lecanorales</taxon>
        <taxon>Lecanorineae</taxon>
        <taxon>Ramalinaceae</taxon>
        <taxon>Ramalina</taxon>
    </lineage>
</organism>
<dbReference type="InterPro" id="IPR028163">
    <property type="entry name" value="HAUS_6_N"/>
</dbReference>
<feature type="compositionally biased region" description="Basic and acidic residues" evidence="1">
    <location>
        <begin position="365"/>
        <end position="378"/>
    </location>
</feature>
<reference evidence="3" key="1">
    <citation type="journal article" date="2023" name="Genome Biol. Evol.">
        <title>First Whole Genome Sequence and Flow Cytometry Genome Size Data for the Lichen-Forming Fungus Ramalina farinacea (Ascomycota).</title>
        <authorList>
            <person name="Llewellyn T."/>
            <person name="Mian S."/>
            <person name="Hill R."/>
            <person name="Leitch I.J."/>
            <person name="Gaya E."/>
        </authorList>
    </citation>
    <scope>NUCLEOTIDE SEQUENCE</scope>
    <source>
        <strain evidence="3">LIQ254RAFAR</strain>
    </source>
</reference>
<feature type="compositionally biased region" description="Low complexity" evidence="1">
    <location>
        <begin position="489"/>
        <end position="503"/>
    </location>
</feature>
<dbReference type="EMBL" id="JAPUFD010000008">
    <property type="protein sequence ID" value="MDI1488722.1"/>
    <property type="molecule type" value="Genomic_DNA"/>
</dbReference>
<name>A0AA43QMS1_9LECA</name>
<feature type="region of interest" description="Disordered" evidence="1">
    <location>
        <begin position="461"/>
        <end position="561"/>
    </location>
</feature>
<dbReference type="Pfam" id="PF14661">
    <property type="entry name" value="HAUS6_N"/>
    <property type="match status" value="1"/>
</dbReference>
<keyword evidence="4" id="KW-1185">Reference proteome</keyword>
<sequence length="561" mass="61459">MSKQKATANALPSQQTVNTFLANLRLLNLDRTPDWPSIDAHILRSRDNGPNQKIRIQYAEWTLYRLFEIWDLTETENKLRMFFPAYEPLQSLNLRAALFRCLNQLKTLGTLGKEVILRKTMFDDCKGEKFLDLLAAFSSLVLRRVVAAGPEGKGSIAQRLCTADTLAAKETRSLLPLAIAHRASLRGILKKKTELRARYRDFGRVLDLKEKELDLRFDNVVETQVFLDKNVAAEATVARVTKQFSEHWQGDGGYLDIITQGEGKPTKDTLLDRPFSDVWASVNEAETSSDLPNHPGGLLGDLESRVGAQNRRVKQWKAFKAEMQKHTKPVSPPKKIDLSSPKAKTISFHLQKEKDLVFSPRKSPRKSELPTRLERTPDADSPSCNGESDGHVVKAGSPNVKAASPVKAGGSFMKRRQSQLGVSVFNGSPISSDDNSGFSEIDEQNLTVRLEEDKSLCVQLPSLGSPNGVAPEGVESMTSPTNEPDAPVTSPAITTTANPPIATKGSHSPRPDPTSESVSSEDDATAARIIALTLNAAPTPQAKPPSPSSNAPANPWPLPPV</sequence>
<dbReference type="AlphaFoldDB" id="A0AA43QMS1"/>
<gene>
    <name evidence="3" type="ORF">OHK93_007998</name>
</gene>
<evidence type="ECO:0000256" key="1">
    <source>
        <dbReference type="SAM" id="MobiDB-lite"/>
    </source>
</evidence>
<proteinExistence type="predicted"/>
<comment type="caution">
    <text evidence="3">The sequence shown here is derived from an EMBL/GenBank/DDBJ whole genome shotgun (WGS) entry which is preliminary data.</text>
</comment>
<evidence type="ECO:0000313" key="4">
    <source>
        <dbReference type="Proteomes" id="UP001161017"/>
    </source>
</evidence>